<dbReference type="Gene3D" id="3.40.250.10">
    <property type="entry name" value="Rhodanese-like domain"/>
    <property type="match status" value="1"/>
</dbReference>
<sequence length="148" mass="16543">MLRHPHFALYLTLSLLFPLAPLAAPSHSNIQDAQEPTPISMRAAEALLGQPNVYFLDVNTPEIWQQGRIPGAIYINREHWQSLLPRDRQATLIFYCANKLCLASHDAAKMAMALGYRHVFHLADGIFGWITSGRPTEKDEGPASTLTH</sequence>
<evidence type="ECO:0000313" key="3">
    <source>
        <dbReference type="EMBL" id="STC83100.1"/>
    </source>
</evidence>
<dbReference type="InterPro" id="IPR001763">
    <property type="entry name" value="Rhodanese-like_dom"/>
</dbReference>
<evidence type="ECO:0000313" key="4">
    <source>
        <dbReference type="Proteomes" id="UP000255248"/>
    </source>
</evidence>
<reference evidence="3 4" key="1">
    <citation type="submission" date="2018-06" db="EMBL/GenBank/DDBJ databases">
        <authorList>
            <consortium name="Pathogen Informatics"/>
            <person name="Doyle S."/>
        </authorList>
    </citation>
    <scope>NUCLEOTIDE SEQUENCE [LARGE SCALE GENOMIC DNA]</scope>
    <source>
        <strain evidence="3 4">NCTC12121</strain>
    </source>
</reference>
<dbReference type="PANTHER" id="PTHR43031:SF16">
    <property type="entry name" value="OXIDOREDUCTASE"/>
    <property type="match status" value="1"/>
</dbReference>
<keyword evidence="1" id="KW-0732">Signal</keyword>
<evidence type="ECO:0000259" key="2">
    <source>
        <dbReference type="PROSITE" id="PS50206"/>
    </source>
</evidence>
<dbReference type="SUPFAM" id="SSF52821">
    <property type="entry name" value="Rhodanese/Cell cycle control phosphatase"/>
    <property type="match status" value="1"/>
</dbReference>
<dbReference type="PROSITE" id="PS50206">
    <property type="entry name" value="RHODANESE_3"/>
    <property type="match status" value="1"/>
</dbReference>
<protein>
    <submittedName>
        <fullName evidence="3">Molybdopterin biosynthesis protein MoeB</fullName>
    </submittedName>
</protein>
<dbReference type="CDD" id="cd00158">
    <property type="entry name" value="RHOD"/>
    <property type="match status" value="1"/>
</dbReference>
<dbReference type="PANTHER" id="PTHR43031">
    <property type="entry name" value="FAD-DEPENDENT OXIDOREDUCTASE"/>
    <property type="match status" value="1"/>
</dbReference>
<evidence type="ECO:0000256" key="1">
    <source>
        <dbReference type="SAM" id="SignalP"/>
    </source>
</evidence>
<dbReference type="EMBL" id="UFXZ01000001">
    <property type="protein sequence ID" value="STC83100.1"/>
    <property type="molecule type" value="Genomic_DNA"/>
</dbReference>
<dbReference type="Proteomes" id="UP000255248">
    <property type="component" value="Unassembled WGS sequence"/>
</dbReference>
<dbReference type="AlphaFoldDB" id="A0A376D870"/>
<accession>A0A376D870</accession>
<gene>
    <name evidence="3" type="ORF">NCTC12121_00218</name>
</gene>
<dbReference type="SMART" id="SM00450">
    <property type="entry name" value="RHOD"/>
    <property type="match status" value="1"/>
</dbReference>
<dbReference type="InterPro" id="IPR036873">
    <property type="entry name" value="Rhodanese-like_dom_sf"/>
</dbReference>
<dbReference type="InterPro" id="IPR050229">
    <property type="entry name" value="GlpE_sulfurtransferase"/>
</dbReference>
<organism evidence="3 4">
    <name type="scientific">Edwardsiella hoshinae</name>
    <dbReference type="NCBI Taxonomy" id="93378"/>
    <lineage>
        <taxon>Bacteria</taxon>
        <taxon>Pseudomonadati</taxon>
        <taxon>Pseudomonadota</taxon>
        <taxon>Gammaproteobacteria</taxon>
        <taxon>Enterobacterales</taxon>
        <taxon>Hafniaceae</taxon>
        <taxon>Edwardsiella</taxon>
    </lineage>
</organism>
<dbReference type="RefSeq" id="WP_024522631.1">
    <property type="nucleotide sequence ID" value="NZ_CP065626.1"/>
</dbReference>
<feature type="signal peptide" evidence="1">
    <location>
        <begin position="1"/>
        <end position="23"/>
    </location>
</feature>
<dbReference type="Pfam" id="PF00581">
    <property type="entry name" value="Rhodanese"/>
    <property type="match status" value="1"/>
</dbReference>
<feature type="domain" description="Rhodanese" evidence="2">
    <location>
        <begin position="49"/>
        <end position="138"/>
    </location>
</feature>
<dbReference type="STRING" id="93378.A9798_01020"/>
<dbReference type="OrthoDB" id="6399656at2"/>
<feature type="chain" id="PRO_5016721665" evidence="1">
    <location>
        <begin position="24"/>
        <end position="148"/>
    </location>
</feature>
<proteinExistence type="predicted"/>
<name>A0A376D870_9GAMM</name>